<dbReference type="RefSeq" id="WP_207366732.1">
    <property type="nucleotide sequence ID" value="NZ_JAFMYV010000013.1"/>
</dbReference>
<dbReference type="AlphaFoldDB" id="A0A939GJ01"/>
<proteinExistence type="predicted"/>
<comment type="caution">
    <text evidence="1">The sequence shown here is derived from an EMBL/GenBank/DDBJ whole genome shotgun (WGS) entry which is preliminary data.</text>
</comment>
<dbReference type="EMBL" id="JAFMYV010000013">
    <property type="protein sequence ID" value="MBO0939196.1"/>
    <property type="molecule type" value="Genomic_DNA"/>
</dbReference>
<protein>
    <submittedName>
        <fullName evidence="1">Uncharacterized protein</fullName>
    </submittedName>
</protein>
<gene>
    <name evidence="1" type="ORF">J2I47_21755</name>
</gene>
<organism evidence="1 2">
    <name type="scientific">Fibrella rubiginis</name>
    <dbReference type="NCBI Taxonomy" id="2817060"/>
    <lineage>
        <taxon>Bacteria</taxon>
        <taxon>Pseudomonadati</taxon>
        <taxon>Bacteroidota</taxon>
        <taxon>Cytophagia</taxon>
        <taxon>Cytophagales</taxon>
        <taxon>Spirosomataceae</taxon>
        <taxon>Fibrella</taxon>
    </lineage>
</organism>
<evidence type="ECO:0000313" key="1">
    <source>
        <dbReference type="EMBL" id="MBO0939196.1"/>
    </source>
</evidence>
<accession>A0A939GJ01</accession>
<sequence length="336" mass="38166">MSLRGAVRVITTTARRVERSQQRRARLAARQYKEFQKHQAIVDAAQAVAEYNEYVSVLKTVHCDCSDVVDWAAMQQEAPPIMPVRTDEQERIAQAKFDIYQPSFLDKLFRSGPKKSQRLQEAIGQAKQQDDQLFRDKQGEYNRQHEEWQDRQELARQVLAKNSDVYGQVIEAFAPFEDIAELGSRLEFTFTSDHIEVDLLVNATDVVPDFTVSQLASGKLSRKPLSASKFNELYQDYVCSCLLRICREVQAHLPVSQVVVHALVRNLNTATGFVEKQVILSVAMPRSTLDGINMMTIDPSDSMRNFSHTMKFTKTGGFSPVERVGLAAPIPFPKRR</sequence>
<dbReference type="Proteomes" id="UP000664034">
    <property type="component" value="Unassembled WGS sequence"/>
</dbReference>
<evidence type="ECO:0000313" key="2">
    <source>
        <dbReference type="Proteomes" id="UP000664034"/>
    </source>
</evidence>
<reference evidence="1" key="1">
    <citation type="submission" date="2021-03" db="EMBL/GenBank/DDBJ databases">
        <title>Fibrella sp. HMF5335 genome sequencing and assembly.</title>
        <authorList>
            <person name="Kang H."/>
            <person name="Kim H."/>
            <person name="Bae S."/>
            <person name="Joh K."/>
        </authorList>
    </citation>
    <scope>NUCLEOTIDE SEQUENCE</scope>
    <source>
        <strain evidence="1">HMF5335</strain>
    </source>
</reference>
<name>A0A939GJ01_9BACT</name>
<keyword evidence="2" id="KW-1185">Reference proteome</keyword>